<dbReference type="Proteomes" id="UP000269721">
    <property type="component" value="Unassembled WGS sequence"/>
</dbReference>
<keyword evidence="3" id="KW-1185">Reference proteome</keyword>
<proteinExistence type="predicted"/>
<evidence type="ECO:0000313" key="3">
    <source>
        <dbReference type="Proteomes" id="UP000269721"/>
    </source>
</evidence>
<feature type="compositionally biased region" description="Polar residues" evidence="1">
    <location>
        <begin position="1"/>
        <end position="17"/>
    </location>
</feature>
<feature type="region of interest" description="Disordered" evidence="1">
    <location>
        <begin position="131"/>
        <end position="235"/>
    </location>
</feature>
<evidence type="ECO:0000313" key="2">
    <source>
        <dbReference type="EMBL" id="RKO89502.1"/>
    </source>
</evidence>
<dbReference type="EMBL" id="KZ996055">
    <property type="protein sequence ID" value="RKO89502.1"/>
    <property type="molecule type" value="Genomic_DNA"/>
</dbReference>
<feature type="compositionally biased region" description="Basic and acidic residues" evidence="1">
    <location>
        <begin position="226"/>
        <end position="235"/>
    </location>
</feature>
<protein>
    <submittedName>
        <fullName evidence="2">Uncharacterized protein</fullName>
    </submittedName>
</protein>
<gene>
    <name evidence="2" type="ORF">BDK51DRAFT_52702</name>
</gene>
<dbReference type="AlphaFoldDB" id="A0A4P9WB81"/>
<feature type="compositionally biased region" description="Low complexity" evidence="1">
    <location>
        <begin position="156"/>
        <end position="172"/>
    </location>
</feature>
<name>A0A4P9WB81_9FUNG</name>
<evidence type="ECO:0000256" key="1">
    <source>
        <dbReference type="SAM" id="MobiDB-lite"/>
    </source>
</evidence>
<feature type="compositionally biased region" description="Low complexity" evidence="1">
    <location>
        <begin position="215"/>
        <end position="225"/>
    </location>
</feature>
<reference evidence="3" key="1">
    <citation type="journal article" date="2018" name="Nat. Microbiol.">
        <title>Leveraging single-cell genomics to expand the fungal tree of life.</title>
        <authorList>
            <person name="Ahrendt S.R."/>
            <person name="Quandt C.A."/>
            <person name="Ciobanu D."/>
            <person name="Clum A."/>
            <person name="Salamov A."/>
            <person name="Andreopoulos B."/>
            <person name="Cheng J.F."/>
            <person name="Woyke T."/>
            <person name="Pelin A."/>
            <person name="Henrissat B."/>
            <person name="Reynolds N.K."/>
            <person name="Benny G.L."/>
            <person name="Smith M.E."/>
            <person name="James T.Y."/>
            <person name="Grigoriev I.V."/>
        </authorList>
    </citation>
    <scope>NUCLEOTIDE SEQUENCE [LARGE SCALE GENOMIC DNA]</scope>
</reference>
<sequence>MKQWSPSPNGWKTSGRQGSPEAEQRWAERDHLFLQSNCSQYKGYETPSVAETTEELVKPSYRLVGRNAPLARGSAGSSGSDIAAYDLVSAECEEEKQDPPAAAGLTQEDVFKGVSLLTPTVAGIASAQVPSGTYASDPVLKEASRAGSLEQPSTPPVSATTSVGGSTPSSSSFQATDAPLNGINETRLRVPRPVAGSKATTVLRGPHREGKDRAAAAGEAGARADQPTREPARPADIKDALVRAQGWALWGTEGVCEAQ</sequence>
<feature type="region of interest" description="Disordered" evidence="1">
    <location>
        <begin position="1"/>
        <end position="26"/>
    </location>
</feature>
<organism evidence="2 3">
    <name type="scientific">Blyttiomyces helicus</name>
    <dbReference type="NCBI Taxonomy" id="388810"/>
    <lineage>
        <taxon>Eukaryota</taxon>
        <taxon>Fungi</taxon>
        <taxon>Fungi incertae sedis</taxon>
        <taxon>Chytridiomycota</taxon>
        <taxon>Chytridiomycota incertae sedis</taxon>
        <taxon>Chytridiomycetes</taxon>
        <taxon>Chytridiomycetes incertae sedis</taxon>
        <taxon>Blyttiomyces</taxon>
    </lineage>
</organism>
<accession>A0A4P9WB81</accession>